<dbReference type="RefSeq" id="WP_054552865.1">
    <property type="nucleotide sequence ID" value="NZ_JAQPZS010000011.1"/>
</dbReference>
<organism evidence="1 3">
    <name type="scientific">Pseudoalteromonas lipolytica</name>
    <dbReference type="NCBI Taxonomy" id="570156"/>
    <lineage>
        <taxon>Bacteria</taxon>
        <taxon>Pseudomonadati</taxon>
        <taxon>Pseudomonadota</taxon>
        <taxon>Gammaproteobacteria</taxon>
        <taxon>Alteromonadales</taxon>
        <taxon>Pseudoalteromonadaceae</taxon>
        <taxon>Pseudoalteromonas</taxon>
    </lineage>
</organism>
<accession>A0A0P7E228</accession>
<proteinExistence type="predicted"/>
<evidence type="ECO:0000313" key="2">
    <source>
        <dbReference type="EMBL" id="MEJ6496915.1"/>
    </source>
</evidence>
<name>A0A0P7E228_9GAMM</name>
<dbReference type="Proteomes" id="UP001377972">
    <property type="component" value="Unassembled WGS sequence"/>
</dbReference>
<comment type="caution">
    <text evidence="1">The sequence shown here is derived from an EMBL/GenBank/DDBJ whole genome shotgun (WGS) entry which is preliminary data.</text>
</comment>
<dbReference type="EMBL" id="JAQPZS010000011">
    <property type="protein sequence ID" value="MEJ6496915.1"/>
    <property type="molecule type" value="Genomic_DNA"/>
</dbReference>
<evidence type="ECO:0000313" key="3">
    <source>
        <dbReference type="Proteomes" id="UP000050378"/>
    </source>
</evidence>
<keyword evidence="4" id="KW-1185">Reference proteome</keyword>
<reference evidence="1 3" key="1">
    <citation type="submission" date="2015-09" db="EMBL/GenBank/DDBJ databases">
        <title>Draft Genome Sequence of Pseudoalteromonas lipolytica UCD-48B.</title>
        <authorList>
            <person name="Krusor M."/>
            <person name="Coil D.A."/>
            <person name="Lang J.M."/>
            <person name="Eisen J.A."/>
            <person name="Alexiev A."/>
        </authorList>
    </citation>
    <scope>NUCLEOTIDE SEQUENCE [LARGE SCALE GENOMIC DNA]</scope>
    <source>
        <strain evidence="1 3">UCD-48B</strain>
    </source>
</reference>
<evidence type="ECO:0000313" key="4">
    <source>
        <dbReference type="Proteomes" id="UP001377972"/>
    </source>
</evidence>
<sequence length="69" mass="7712">MEQVQTQSKQGLTNNGVALWNKQQWHEFMEHAKAVAPRLTGKADDKNPMSSSGDIGFLTTSAIYLYNLN</sequence>
<gene>
    <name evidence="1" type="ORF">AOG27_09935</name>
    <name evidence="2" type="ORF">PQI24_12775</name>
</gene>
<reference evidence="2 4" key="2">
    <citation type="submission" date="2023-01" db="EMBL/GenBank/DDBJ databases">
        <title>Trichodesmium-associated heterotrophic epibiont bacteria.</title>
        <authorList>
            <person name="Cleveland C.S."/>
            <person name="Webb E.A."/>
        </authorList>
    </citation>
    <scope>NUCLEOTIDE SEQUENCE [LARGE SCALE GENOMIC DNA]</scope>
    <source>
        <strain evidence="2 4">USCH2</strain>
    </source>
</reference>
<dbReference type="AlphaFoldDB" id="A0A0P7E228"/>
<dbReference type="Proteomes" id="UP000050378">
    <property type="component" value="Unassembled WGS sequence"/>
</dbReference>
<dbReference type="OrthoDB" id="6296020at2"/>
<protein>
    <submittedName>
        <fullName evidence="1">Uncharacterized protein</fullName>
    </submittedName>
</protein>
<evidence type="ECO:0000313" key="1">
    <source>
        <dbReference type="EMBL" id="KPM83951.1"/>
    </source>
</evidence>
<dbReference type="EMBL" id="LJTC01000005">
    <property type="protein sequence ID" value="KPM83951.1"/>
    <property type="molecule type" value="Genomic_DNA"/>
</dbReference>